<evidence type="ECO:0000259" key="1">
    <source>
        <dbReference type="Pfam" id="PF13471"/>
    </source>
</evidence>
<proteinExistence type="predicted"/>
<dbReference type="EMBL" id="JAGRPV010000001">
    <property type="protein sequence ID" value="MDI4646936.1"/>
    <property type="molecule type" value="Genomic_DNA"/>
</dbReference>
<evidence type="ECO:0000313" key="2">
    <source>
        <dbReference type="EMBL" id="MDI4646936.1"/>
    </source>
</evidence>
<keyword evidence="3" id="KW-1185">Reference proteome</keyword>
<accession>A0ABT6TK35</accession>
<feature type="domain" description="Microcin J25-processing protein McjB C-terminal" evidence="1">
    <location>
        <begin position="22"/>
        <end position="139"/>
    </location>
</feature>
<dbReference type="RefSeq" id="WP_282909746.1">
    <property type="nucleotide sequence ID" value="NZ_JAGRPV010000001.1"/>
</dbReference>
<reference evidence="2" key="1">
    <citation type="submission" date="2023-04" db="EMBL/GenBank/DDBJ databases">
        <title>Comparative genomic analysis of Cohnella hashimotonis sp. nov., isolated from the International Space Station.</title>
        <authorList>
            <person name="Venkateswaran K."/>
            <person name="Simpson A."/>
        </authorList>
    </citation>
    <scope>NUCLEOTIDE SEQUENCE</scope>
    <source>
        <strain evidence="2">F6_2S_P_1</strain>
    </source>
</reference>
<name>A0ABT6TK35_9BACL</name>
<organism evidence="2 3">
    <name type="scientific">Cohnella hashimotonis</name>
    <dbReference type="NCBI Taxonomy" id="2826895"/>
    <lineage>
        <taxon>Bacteria</taxon>
        <taxon>Bacillati</taxon>
        <taxon>Bacillota</taxon>
        <taxon>Bacilli</taxon>
        <taxon>Bacillales</taxon>
        <taxon>Paenibacillaceae</taxon>
        <taxon>Cohnella</taxon>
    </lineage>
</organism>
<dbReference type="InterPro" id="IPR053521">
    <property type="entry name" value="McjB-like"/>
</dbReference>
<dbReference type="NCBIfam" id="NF033537">
    <property type="entry name" value="lasso_biosyn_B2"/>
    <property type="match status" value="1"/>
</dbReference>
<evidence type="ECO:0000313" key="3">
    <source>
        <dbReference type="Proteomes" id="UP001161691"/>
    </source>
</evidence>
<sequence>MRGFVKFMAWPAARRRLMLEALLYLAWARILKALPFNRLAPKLGRPMTETPHVHDLRAERVVRSISEAVRVMSRHTFWESQCLVKALAAKKMLERRSMDSTLYLGTAKDKQGNLIAHAWLRSGPVYLTGAGERRLFTTVAVFGTDYSTEKIEGARHESNIRA</sequence>
<comment type="caution">
    <text evidence="2">The sequence shown here is derived from an EMBL/GenBank/DDBJ whole genome shotgun (WGS) entry which is preliminary data.</text>
</comment>
<dbReference type="Pfam" id="PF13471">
    <property type="entry name" value="Transglut_core3"/>
    <property type="match status" value="1"/>
</dbReference>
<gene>
    <name evidence="2" type="ORF">KB449_18315</name>
</gene>
<protein>
    <submittedName>
        <fullName evidence="2">Lasso peptide biosynthesis B2 protein</fullName>
    </submittedName>
</protein>
<dbReference type="InterPro" id="IPR032708">
    <property type="entry name" value="McjB_C"/>
</dbReference>
<dbReference type="Proteomes" id="UP001161691">
    <property type="component" value="Unassembled WGS sequence"/>
</dbReference>